<dbReference type="Gene3D" id="3.30.1980.10">
    <property type="entry name" value="Hypothetical protein YunC"/>
    <property type="match status" value="1"/>
</dbReference>
<dbReference type="Proteomes" id="UP001363151">
    <property type="component" value="Unassembled WGS sequence"/>
</dbReference>
<comment type="caution">
    <text evidence="1">The sequence shown here is derived from an EMBL/GenBank/DDBJ whole genome shotgun (WGS) entry which is preliminary data.</text>
</comment>
<name>A0ABR1GAJ5_AURAN</name>
<dbReference type="SUPFAM" id="SSF102891">
    <property type="entry name" value="Hypothetical protein Ta1206"/>
    <property type="match status" value="1"/>
</dbReference>
<organism evidence="1 2">
    <name type="scientific">Aureococcus anophagefferens</name>
    <name type="common">Harmful bloom alga</name>
    <dbReference type="NCBI Taxonomy" id="44056"/>
    <lineage>
        <taxon>Eukaryota</taxon>
        <taxon>Sar</taxon>
        <taxon>Stramenopiles</taxon>
        <taxon>Ochrophyta</taxon>
        <taxon>Pelagophyceae</taxon>
        <taxon>Pelagomonadales</taxon>
        <taxon>Pelagomonadaceae</taxon>
        <taxon>Aureococcus</taxon>
    </lineage>
</organism>
<protein>
    <recommendedName>
        <fullName evidence="3">DUF1805 domain-containing protein</fullName>
    </recommendedName>
</protein>
<reference evidence="1 2" key="1">
    <citation type="submission" date="2024-03" db="EMBL/GenBank/DDBJ databases">
        <title>Aureococcus anophagefferens CCMP1851 and Kratosvirus quantuckense: Draft genome of a second virus-susceptible host strain in the model system.</title>
        <authorList>
            <person name="Chase E."/>
            <person name="Truchon A.R."/>
            <person name="Schepens W."/>
            <person name="Wilhelm S.W."/>
        </authorList>
    </citation>
    <scope>NUCLEOTIDE SEQUENCE [LARGE SCALE GENOMIC DNA]</scope>
    <source>
        <strain evidence="1 2">CCMP1851</strain>
    </source>
</reference>
<keyword evidence="2" id="KW-1185">Reference proteome</keyword>
<evidence type="ECO:0008006" key="3">
    <source>
        <dbReference type="Google" id="ProtNLM"/>
    </source>
</evidence>
<dbReference type="InterPro" id="IPR014931">
    <property type="entry name" value="DUF1805"/>
</dbReference>
<evidence type="ECO:0000313" key="2">
    <source>
        <dbReference type="Proteomes" id="UP001363151"/>
    </source>
</evidence>
<proteinExistence type="predicted"/>
<dbReference type="EMBL" id="JBBJCI010000038">
    <property type="protein sequence ID" value="KAK7250099.1"/>
    <property type="molecule type" value="Genomic_DNA"/>
</dbReference>
<dbReference type="InterPro" id="IPR036493">
    <property type="entry name" value="YunC_sf"/>
</dbReference>
<gene>
    <name evidence="1" type="ORF">SO694_00006255</name>
</gene>
<sequence length="92" mass="9366">MAAFSFDGFDLGRIDGLARPLLVARGSAQGYAACAYVDVGVAEKFEEACIIFSGVATHADMAGSDVKKASPAALALGVTVGMKGADALELLR</sequence>
<dbReference type="Pfam" id="PF08827">
    <property type="entry name" value="DUF1805"/>
    <property type="match status" value="1"/>
</dbReference>
<accession>A0ABR1GAJ5</accession>
<evidence type="ECO:0000313" key="1">
    <source>
        <dbReference type="EMBL" id="KAK7250099.1"/>
    </source>
</evidence>